<dbReference type="SUPFAM" id="SSF52540">
    <property type="entry name" value="P-loop containing nucleoside triphosphate hydrolases"/>
    <property type="match status" value="1"/>
</dbReference>
<dbReference type="RefSeq" id="WP_101174453.1">
    <property type="nucleotide sequence ID" value="NZ_JBBMMH010000136.1"/>
</dbReference>
<dbReference type="CDD" id="cd00882">
    <property type="entry name" value="Ras_like_GTPase"/>
    <property type="match status" value="1"/>
</dbReference>
<dbReference type="EMBL" id="PJAF01000057">
    <property type="protein sequence ID" value="PKF67683.1"/>
    <property type="molecule type" value="Genomic_DNA"/>
</dbReference>
<comment type="caution">
    <text evidence="2">The sequence shown here is derived from an EMBL/GenBank/DDBJ whole genome shotgun (WGS) entry which is preliminary data.</text>
</comment>
<evidence type="ECO:0000259" key="1">
    <source>
        <dbReference type="Pfam" id="PF13191"/>
    </source>
</evidence>
<proteinExistence type="predicted"/>
<dbReference type="AlphaFoldDB" id="A0A2N0X4Q2"/>
<sequence length="411" mass="44961">MRGVTDSPFSPGSDVVPKIWAGRDQEINDWTRIVRPRRIAGAYERGRTILGEPGVGKSSLVNLISREARKQGDWVTDQLRIPPSTDALKRVAKALLTIADQAGLSTRAEKGLASLLDRVRSIAVLGVSVSLSHPEGEDAYVALTDLLVEIGRVAIERNVMVLICIDEIQNITDEAILSQLLISLGDALTKEVTVSAPGNREITRYLPIAVYLSGLPDFERMARSQKGATFTRRFKSTLLSSVTTSEMEQALAPLVNQGWEVGDGEGGVKSVYMDQDARDAIIDLSKGEPFLFQLAGDSAWHAGSTDTITREDVLAGWQAVRDEAESHVANILDRLPEQERLLVEVMGELDPAERTLSTIAHTAGISPSSKLGTAAQRLDIVRGIIRRGRPYTFHNQAVEAYLTTEWPRETT</sequence>
<dbReference type="Gene3D" id="3.40.50.300">
    <property type="entry name" value="P-loop containing nucleotide triphosphate hydrolases"/>
    <property type="match status" value="1"/>
</dbReference>
<gene>
    <name evidence="2" type="ORF">CXB45_11005</name>
</gene>
<reference evidence="2 3" key="1">
    <citation type="submission" date="2017-12" db="EMBL/GenBank/DDBJ databases">
        <title>Corynebacterium mastitidis 16-1433 Genome.</title>
        <authorList>
            <person name="Gulvik C.A."/>
        </authorList>
    </citation>
    <scope>NUCLEOTIDE SEQUENCE [LARGE SCALE GENOMIC DNA]</scope>
    <source>
        <strain evidence="2 3">16-1433</strain>
    </source>
</reference>
<evidence type="ECO:0000313" key="2">
    <source>
        <dbReference type="EMBL" id="PKF67683.1"/>
    </source>
</evidence>
<dbReference type="InterPro" id="IPR027417">
    <property type="entry name" value="P-loop_NTPase"/>
</dbReference>
<accession>A0A2N0X4Q2</accession>
<dbReference type="Pfam" id="PF13191">
    <property type="entry name" value="AAA_16"/>
    <property type="match status" value="1"/>
</dbReference>
<dbReference type="Proteomes" id="UP000233249">
    <property type="component" value="Unassembled WGS sequence"/>
</dbReference>
<dbReference type="InterPro" id="IPR041664">
    <property type="entry name" value="AAA_16"/>
</dbReference>
<dbReference type="STRING" id="1121365.GCA_000375365_00640"/>
<name>A0A2N0X4Q2_9CORY</name>
<dbReference type="OrthoDB" id="2020141at2"/>
<protein>
    <submittedName>
        <fullName evidence="2">AAA family ATPase</fullName>
    </submittedName>
</protein>
<organism evidence="2 3">
    <name type="scientific">Corynebacterium mastitidis</name>
    <dbReference type="NCBI Taxonomy" id="161890"/>
    <lineage>
        <taxon>Bacteria</taxon>
        <taxon>Bacillati</taxon>
        <taxon>Actinomycetota</taxon>
        <taxon>Actinomycetes</taxon>
        <taxon>Mycobacteriales</taxon>
        <taxon>Corynebacteriaceae</taxon>
        <taxon>Corynebacterium</taxon>
    </lineage>
</organism>
<feature type="domain" description="Orc1-like AAA ATPase" evidence="1">
    <location>
        <begin position="20"/>
        <end position="174"/>
    </location>
</feature>
<evidence type="ECO:0000313" key="3">
    <source>
        <dbReference type="Proteomes" id="UP000233249"/>
    </source>
</evidence>